<proteinExistence type="predicted"/>
<comment type="caution">
    <text evidence="1">The sequence shown here is derived from an EMBL/GenBank/DDBJ whole genome shotgun (WGS) entry which is preliminary data.</text>
</comment>
<sequence>MRRWLPVLSTVLLLLTGCKKDNATPDQGLPPATTSGAETLGFQLNGDAWVPGGQRCGIYGCTDNKVEASAYPQGGRLHLLVSATRTGFQLDQAFTLTLDSLVGVGTYPLDTPQTQLTFADNRQGTTYQSSARLGGSVTITKIDTVAWIVSGTFRGRLANVDKPASTVEIQTGRFDVLYNR</sequence>
<keyword evidence="2" id="KW-1185">Reference proteome</keyword>
<evidence type="ECO:0000313" key="2">
    <source>
        <dbReference type="Proteomes" id="UP000601099"/>
    </source>
</evidence>
<protein>
    <recommendedName>
        <fullName evidence="3">Lipoprotein</fullName>
    </recommendedName>
</protein>
<organism evidence="1 2">
    <name type="scientific">Hymenobacter guriensis</name>
    <dbReference type="NCBI Taxonomy" id="2793065"/>
    <lineage>
        <taxon>Bacteria</taxon>
        <taxon>Pseudomonadati</taxon>
        <taxon>Bacteroidota</taxon>
        <taxon>Cytophagia</taxon>
        <taxon>Cytophagales</taxon>
        <taxon>Hymenobacteraceae</taxon>
        <taxon>Hymenobacter</taxon>
    </lineage>
</organism>
<evidence type="ECO:0000313" key="1">
    <source>
        <dbReference type="EMBL" id="MBG8555548.1"/>
    </source>
</evidence>
<dbReference type="EMBL" id="JADWYK010000014">
    <property type="protein sequence ID" value="MBG8555548.1"/>
    <property type="molecule type" value="Genomic_DNA"/>
</dbReference>
<name>A0ABS0L5W3_9BACT</name>
<accession>A0ABS0L5W3</accession>
<evidence type="ECO:0008006" key="3">
    <source>
        <dbReference type="Google" id="ProtNLM"/>
    </source>
</evidence>
<dbReference type="Pfam" id="PF19765">
    <property type="entry name" value="DUF6252"/>
    <property type="match status" value="1"/>
</dbReference>
<dbReference type="Proteomes" id="UP000601099">
    <property type="component" value="Unassembled WGS sequence"/>
</dbReference>
<gene>
    <name evidence="1" type="ORF">I5L79_18530</name>
</gene>
<dbReference type="PROSITE" id="PS51257">
    <property type="entry name" value="PROKAR_LIPOPROTEIN"/>
    <property type="match status" value="1"/>
</dbReference>
<dbReference type="RefSeq" id="WP_196956570.1">
    <property type="nucleotide sequence ID" value="NZ_JADWYK010000014.1"/>
</dbReference>
<reference evidence="1 2" key="1">
    <citation type="submission" date="2020-11" db="EMBL/GenBank/DDBJ databases">
        <title>Hymenobacter sp.</title>
        <authorList>
            <person name="Kim M.K."/>
        </authorList>
    </citation>
    <scope>NUCLEOTIDE SEQUENCE [LARGE SCALE GENOMIC DNA]</scope>
    <source>
        <strain evidence="1 2">BT594</strain>
    </source>
</reference>
<dbReference type="InterPro" id="IPR046219">
    <property type="entry name" value="DUF6252"/>
</dbReference>